<reference evidence="3" key="1">
    <citation type="submission" date="2023-07" db="EMBL/GenBank/DDBJ databases">
        <title>Description of three actinobacteria isolated from air of manufacturing shop in a pharmaceutical factory.</title>
        <authorList>
            <person name="Zhang D.-F."/>
        </authorList>
    </citation>
    <scope>NUCLEOTIDE SEQUENCE [LARGE SCALE GENOMIC DNA]</scope>
    <source>
        <strain evidence="3">CCTCC AB 207010</strain>
    </source>
</reference>
<dbReference type="Gene3D" id="2.60.40.2700">
    <property type="match status" value="4"/>
</dbReference>
<name>A0ABU1FSC0_9MICC</name>
<dbReference type="Proteomes" id="UP001260872">
    <property type="component" value="Unassembled WGS sequence"/>
</dbReference>
<sequence>MTAGTPTVSGAAVAGSTLTAAPGRWSSAATLSYQWLSDGVPIRGATKSTYKVGSGQVGKKISVRVTGTSSGYTSAERTSKATSRVAQASIPGITGSVRVGATLTAAPGKWTSGTSFTYQWRADGKAIKGATKKTYKVGSSHAGKRISVTVTGKKSGHTTVERTSKQTSRALSTGSPRISGKAIAGSTLTANPGTWSSGTKLSYQWMADGKRIKGATKKTYKIGAAQQGKKIAVRVTGTKSGHAQAQRNSSATARVMRAGTPSISGTVQVGKTLTAKPGTWTSKTSFTYQWYSGGKRIKGATKRTYKVGAAQQGKKITVKVTGKKSGHTTVTKSSKATGAVKKAPASRPAPKKSTSSGGVRRAPASSWDCPRSAPIKGNANSGIYHVPSARFYNATKPEDCFSTESAAVRAGYRKAKV</sequence>
<proteinExistence type="predicted"/>
<feature type="compositionally biased region" description="Polar residues" evidence="1">
    <location>
        <begin position="165"/>
        <end position="176"/>
    </location>
</feature>
<organism evidence="2 3">
    <name type="scientific">Nesterenkonia flava</name>
    <dbReference type="NCBI Taxonomy" id="469799"/>
    <lineage>
        <taxon>Bacteria</taxon>
        <taxon>Bacillati</taxon>
        <taxon>Actinomycetota</taxon>
        <taxon>Actinomycetes</taxon>
        <taxon>Micrococcales</taxon>
        <taxon>Micrococcaceae</taxon>
        <taxon>Nesterenkonia</taxon>
    </lineage>
</organism>
<evidence type="ECO:0000313" key="3">
    <source>
        <dbReference type="Proteomes" id="UP001260872"/>
    </source>
</evidence>
<feature type="region of interest" description="Disordered" evidence="1">
    <location>
        <begin position="322"/>
        <end position="373"/>
    </location>
</feature>
<accession>A0ABU1FSC0</accession>
<feature type="compositionally biased region" description="Low complexity" evidence="1">
    <location>
        <begin position="339"/>
        <end position="356"/>
    </location>
</feature>
<gene>
    <name evidence="2" type="ORF">RH857_05375</name>
</gene>
<feature type="compositionally biased region" description="Polar residues" evidence="1">
    <location>
        <begin position="327"/>
        <end position="336"/>
    </location>
</feature>
<feature type="region of interest" description="Disordered" evidence="1">
    <location>
        <begin position="152"/>
        <end position="177"/>
    </location>
</feature>
<evidence type="ECO:0000313" key="2">
    <source>
        <dbReference type="EMBL" id="MDR5711565.1"/>
    </source>
</evidence>
<protein>
    <submittedName>
        <fullName evidence="2">Uncharacterized protein</fullName>
    </submittedName>
</protein>
<evidence type="ECO:0000256" key="1">
    <source>
        <dbReference type="SAM" id="MobiDB-lite"/>
    </source>
</evidence>
<comment type="caution">
    <text evidence="2">The sequence shown here is derived from an EMBL/GenBank/DDBJ whole genome shotgun (WGS) entry which is preliminary data.</text>
</comment>
<dbReference type="RefSeq" id="WP_310536948.1">
    <property type="nucleotide sequence ID" value="NZ_BAAAOC010000020.1"/>
</dbReference>
<keyword evidence="3" id="KW-1185">Reference proteome</keyword>
<dbReference type="EMBL" id="JAVKGT010000010">
    <property type="protein sequence ID" value="MDR5711565.1"/>
    <property type="molecule type" value="Genomic_DNA"/>
</dbReference>